<keyword evidence="6" id="KW-0862">Zinc</keyword>
<dbReference type="SMART" id="SM00385">
    <property type="entry name" value="CYCLIN"/>
    <property type="match status" value="2"/>
</dbReference>
<dbReference type="FunFam" id="1.10.472.10:FF:000007">
    <property type="entry name" value="Transcription factor IIIB 90 kDa subunit"/>
    <property type="match status" value="1"/>
</dbReference>
<dbReference type="CDD" id="cd20553">
    <property type="entry name" value="CYCLIN_TFIIIB90_rpt1"/>
    <property type="match status" value="1"/>
</dbReference>
<evidence type="ECO:0000256" key="9">
    <source>
        <dbReference type="ARBA" id="ARBA00023163"/>
    </source>
</evidence>
<evidence type="ECO:0000256" key="11">
    <source>
        <dbReference type="ARBA" id="ARBA00031009"/>
    </source>
</evidence>
<evidence type="ECO:0000256" key="3">
    <source>
        <dbReference type="ARBA" id="ARBA00022723"/>
    </source>
</evidence>
<gene>
    <name evidence="15" type="ORF">AC631_04245</name>
</gene>
<comment type="subcellular location">
    <subcellularLocation>
        <location evidence="1">Nucleus</location>
    </subcellularLocation>
</comment>
<organism evidence="15 16">
    <name type="scientific">Debaryomyces fabryi</name>
    <dbReference type="NCBI Taxonomy" id="58627"/>
    <lineage>
        <taxon>Eukaryota</taxon>
        <taxon>Fungi</taxon>
        <taxon>Dikarya</taxon>
        <taxon>Ascomycota</taxon>
        <taxon>Saccharomycotina</taxon>
        <taxon>Pichiomycetes</taxon>
        <taxon>Debaryomycetaceae</taxon>
        <taxon>Debaryomyces</taxon>
    </lineage>
</organism>
<evidence type="ECO:0000256" key="13">
    <source>
        <dbReference type="SAM" id="MobiDB-lite"/>
    </source>
</evidence>
<keyword evidence="9" id="KW-0804">Transcription</keyword>
<dbReference type="GO" id="GO:0000126">
    <property type="term" value="C:transcription factor TFIIIB complex"/>
    <property type="evidence" value="ECO:0007669"/>
    <property type="project" value="UniProtKB-ARBA"/>
</dbReference>
<dbReference type="PROSITE" id="PS51134">
    <property type="entry name" value="ZF_TFIIB"/>
    <property type="match status" value="1"/>
</dbReference>
<keyword evidence="8" id="KW-0010">Activator</keyword>
<dbReference type="GO" id="GO:0005634">
    <property type="term" value="C:nucleus"/>
    <property type="evidence" value="ECO:0007669"/>
    <property type="project" value="UniProtKB-SubCell"/>
</dbReference>
<dbReference type="Gene3D" id="2.20.25.10">
    <property type="match status" value="1"/>
</dbReference>
<feature type="domain" description="TFIIB-type" evidence="14">
    <location>
        <begin position="5"/>
        <end position="38"/>
    </location>
</feature>
<dbReference type="Pfam" id="PF08271">
    <property type="entry name" value="Zn_Ribbon_TF"/>
    <property type="match status" value="1"/>
</dbReference>
<reference evidence="15 16" key="1">
    <citation type="submission" date="2015-11" db="EMBL/GenBank/DDBJ databases">
        <title>The genome of Debaryomyces fabryi.</title>
        <authorList>
            <person name="Tafer H."/>
            <person name="Lopandic K."/>
        </authorList>
    </citation>
    <scope>NUCLEOTIDE SEQUENCE [LARGE SCALE GENOMIC DNA]</scope>
    <source>
        <strain evidence="15 16">CBS 789</strain>
    </source>
</reference>
<evidence type="ECO:0000256" key="8">
    <source>
        <dbReference type="ARBA" id="ARBA00023159"/>
    </source>
</evidence>
<accession>A0A0V1PUP3</accession>
<dbReference type="PANTHER" id="PTHR11618">
    <property type="entry name" value="TRANSCRIPTION INITIATION FACTOR IIB-RELATED"/>
    <property type="match status" value="1"/>
</dbReference>
<dbReference type="GO" id="GO:0000995">
    <property type="term" value="F:RNA polymerase III general transcription initiation factor activity"/>
    <property type="evidence" value="ECO:0007669"/>
    <property type="project" value="TreeGrafter"/>
</dbReference>
<dbReference type="OrthoDB" id="511529at2759"/>
<dbReference type="GeneID" id="26841254"/>
<evidence type="ECO:0000256" key="7">
    <source>
        <dbReference type="ARBA" id="ARBA00023015"/>
    </source>
</evidence>
<evidence type="ECO:0000259" key="14">
    <source>
        <dbReference type="PROSITE" id="PS51134"/>
    </source>
</evidence>
<proteinExistence type="inferred from homology"/>
<dbReference type="InterPro" id="IPR011665">
    <property type="entry name" value="BRF1_TBP-bd_dom"/>
</dbReference>
<name>A0A0V1PUP3_9ASCO</name>
<keyword evidence="4" id="KW-0677">Repeat</keyword>
<dbReference type="GO" id="GO:0001006">
    <property type="term" value="F:RNA polymerase III type 3 promoter sequence-specific DNA binding"/>
    <property type="evidence" value="ECO:0007669"/>
    <property type="project" value="TreeGrafter"/>
</dbReference>
<evidence type="ECO:0000256" key="4">
    <source>
        <dbReference type="ARBA" id="ARBA00022737"/>
    </source>
</evidence>
<dbReference type="GO" id="GO:0097550">
    <property type="term" value="C:transcription preinitiation complex"/>
    <property type="evidence" value="ECO:0007669"/>
    <property type="project" value="TreeGrafter"/>
</dbReference>
<feature type="region of interest" description="Disordered" evidence="13">
    <location>
        <begin position="487"/>
        <end position="511"/>
    </location>
</feature>
<dbReference type="Gene3D" id="1.20.5.650">
    <property type="entry name" value="Single helix bin"/>
    <property type="match status" value="1"/>
</dbReference>
<keyword evidence="7" id="KW-0805">Transcription regulation</keyword>
<dbReference type="InterPro" id="IPR023486">
    <property type="entry name" value="TFIIB_CS"/>
</dbReference>
<dbReference type="GO" id="GO:0017025">
    <property type="term" value="F:TBP-class protein binding"/>
    <property type="evidence" value="ECO:0007669"/>
    <property type="project" value="InterPro"/>
</dbReference>
<evidence type="ECO:0000256" key="5">
    <source>
        <dbReference type="ARBA" id="ARBA00022771"/>
    </source>
</evidence>
<evidence type="ECO:0000256" key="2">
    <source>
        <dbReference type="ARBA" id="ARBA00010857"/>
    </source>
</evidence>
<dbReference type="Proteomes" id="UP000054251">
    <property type="component" value="Unassembled WGS sequence"/>
</dbReference>
<dbReference type="GO" id="GO:0070897">
    <property type="term" value="P:transcription preinitiation complex assembly"/>
    <property type="evidence" value="ECO:0007669"/>
    <property type="project" value="InterPro"/>
</dbReference>
<dbReference type="SUPFAM" id="SSF47954">
    <property type="entry name" value="Cyclin-like"/>
    <property type="match status" value="2"/>
</dbReference>
<comment type="caution">
    <text evidence="15">The sequence shown here is derived from an EMBL/GenBank/DDBJ whole genome shotgun (WGS) entry which is preliminary data.</text>
</comment>
<evidence type="ECO:0000313" key="16">
    <source>
        <dbReference type="Proteomes" id="UP000054251"/>
    </source>
</evidence>
<evidence type="ECO:0000256" key="1">
    <source>
        <dbReference type="ARBA" id="ARBA00004123"/>
    </source>
</evidence>
<dbReference type="CDD" id="cd20554">
    <property type="entry name" value="CYCLIN_TFIIIB90_rpt2"/>
    <property type="match status" value="1"/>
</dbReference>
<dbReference type="GO" id="GO:0006384">
    <property type="term" value="P:transcription initiation at RNA polymerase III promoter"/>
    <property type="evidence" value="ECO:0007669"/>
    <property type="project" value="UniProtKB-ARBA"/>
</dbReference>
<dbReference type="FunFam" id="1.10.472.10:FF:000002">
    <property type="entry name" value="Transcription factor IIIB 90 kDa subunit"/>
    <property type="match status" value="1"/>
</dbReference>
<dbReference type="Pfam" id="PF00382">
    <property type="entry name" value="TFIIB"/>
    <property type="match status" value="2"/>
</dbReference>
<dbReference type="Pfam" id="PF07741">
    <property type="entry name" value="BRF1"/>
    <property type="match status" value="1"/>
</dbReference>
<sequence>MKNSKKNACRNCGHTNFTVDRYTAAGDISCSRCGTVQVENPIVSEVQFGESSSGAAMVQGAMVGADQARATFNGRQNAMESREQTLANGKKKIRRIATALKIPDYIADAAGAWFRLALTNNFVQGRRSQNVLAACLYVACRKEKTHHMLIDFSSRLQISVYSLGATFLKMVKTLHITSLPLADPSLFIQHFAEKLNFRDQNSKVIKDAVKLAQRMANDWIHEGRRPAGVAGACVLLAARMNNFRRTHAEIVAVAHVAEETLQRRLNEFKKTKSGELTVESFRESLDTEVSNPPSFDRNRDLELKLAKQLKDKEAALKKFEELAKSRNNTPDYDSDASDEEPTKKQDLQDIIEDNRLKNQQSKKDKLLKTILKDCDLSENEISEQLARIIQNQRKSLQNSMYMIPSELQRTTDEEEKIDIDKPRNLVKNLPKTEDLLSKISSDPKDFDDLDDSELDHFLLTEDEYKLKERLWTGLNHDFIVAQEKKRLKQETDELTGNTSGANRKKRRQTKNSIAGVEGIDGDFNEMGINDALAGIGVDEATGEPLTAADSAKRMLSKKSFSKKINYATLGDLFDDNKAGKIGI</sequence>
<dbReference type="Gene3D" id="1.10.472.10">
    <property type="entry name" value="Cyclin-like"/>
    <property type="match status" value="2"/>
</dbReference>
<dbReference type="EMBL" id="LMYN01000109">
    <property type="protein sequence ID" value="KRZ99987.1"/>
    <property type="molecule type" value="Genomic_DNA"/>
</dbReference>
<keyword evidence="3" id="KW-0479">Metal-binding</keyword>
<evidence type="ECO:0000313" key="15">
    <source>
        <dbReference type="EMBL" id="KRZ99987.1"/>
    </source>
</evidence>
<keyword evidence="16" id="KW-1185">Reference proteome</keyword>
<dbReference type="SUPFAM" id="SSF57783">
    <property type="entry name" value="Zinc beta-ribbon"/>
    <property type="match status" value="1"/>
</dbReference>
<dbReference type="InterPro" id="IPR000812">
    <property type="entry name" value="TFIIB"/>
</dbReference>
<dbReference type="AlphaFoldDB" id="A0A0V1PUP3"/>
<protein>
    <recommendedName>
        <fullName evidence="11">B-related factor 1</fullName>
    </recommendedName>
</protein>
<evidence type="ECO:0000256" key="10">
    <source>
        <dbReference type="ARBA" id="ARBA00023242"/>
    </source>
</evidence>
<comment type="similarity">
    <text evidence="2">Belongs to the TFIIB family.</text>
</comment>
<dbReference type="GO" id="GO:0008270">
    <property type="term" value="F:zinc ion binding"/>
    <property type="evidence" value="ECO:0007669"/>
    <property type="project" value="UniProtKB-KW"/>
</dbReference>
<dbReference type="PROSITE" id="PS00782">
    <property type="entry name" value="TFIIB"/>
    <property type="match status" value="2"/>
</dbReference>
<keyword evidence="5 12" id="KW-0863">Zinc-finger</keyword>
<feature type="region of interest" description="Disordered" evidence="13">
    <location>
        <begin position="321"/>
        <end position="347"/>
    </location>
</feature>
<dbReference type="InterPro" id="IPR013763">
    <property type="entry name" value="Cyclin-like_dom"/>
</dbReference>
<evidence type="ECO:0000256" key="6">
    <source>
        <dbReference type="ARBA" id="ARBA00022833"/>
    </source>
</evidence>
<dbReference type="InterPro" id="IPR036915">
    <property type="entry name" value="Cyclin-like_sf"/>
</dbReference>
<dbReference type="InterPro" id="IPR013137">
    <property type="entry name" value="Znf_TFIIB"/>
</dbReference>
<dbReference type="RefSeq" id="XP_015466090.1">
    <property type="nucleotide sequence ID" value="XM_015613074.1"/>
</dbReference>
<dbReference type="PRINTS" id="PR00685">
    <property type="entry name" value="TIFACTORIIB"/>
</dbReference>
<dbReference type="InterPro" id="IPR013150">
    <property type="entry name" value="TFIIB_cyclin"/>
</dbReference>
<dbReference type="PANTHER" id="PTHR11618:SF4">
    <property type="entry name" value="TRANSCRIPTION FACTOR IIIB 90 KDA SUBUNIT"/>
    <property type="match status" value="1"/>
</dbReference>
<keyword evidence="10" id="KW-0539">Nucleus</keyword>
<evidence type="ECO:0000256" key="12">
    <source>
        <dbReference type="PROSITE-ProRule" id="PRU00469"/>
    </source>
</evidence>